<proteinExistence type="predicted"/>
<sequence>MRLLKLFLLFKLILFVCLSDCAQDDKAESSGASKDVPQLHPYGLLECSRFHTNTEAEDGRKTLVSILKEIKTSQQPKETRWYWINKLFLPLPQWRREETALLYCKNELEVEVEQDLSICLQYIFEKLNLPENKQRGFKLFEWLKEQSIKKESPMYEEFKDGMIAKEQSKLLELLIKDRNESLAFLLRYTLYSTFPPNFDILYEIILARPSFELKKIIEHYDIITGSKLETVLFDKKESAKHDNVNVGIWNILFKRVESVEKNTTLDKDEFKEIAEKTNSLCEKLKEKYNVLTQEELLPLTTLLEILVNSFQSNVQVFSDNFKKCGKKFFNAKPTQNKHDNGIKLPKYLQRMLKITKLVGTGTYFKDIAKRTIEYIVNRKYDELLTLVVVHHGSDFVKIAKILKRMSFKTENLKNDVFGLDTYFKFILLEDGEYEEFEDEDRIVEEEYEGEDRIAEEEDEDQDFDEEGDDSEISEDSDDDTLSSNLMCLSYTEKEYETEMTMGTLEYDWSANSQLKNWLKLNKICQEELKNFGNDLSKEIVHTRKDFETVEEWKNGTHENSISSRFGKLIKECGELKKVQEDIDS</sequence>
<gene>
    <name evidence="4" type="ORF">MENT_LOCUS41300</name>
</gene>
<comment type="caution">
    <text evidence="4">The sequence shown here is derived from an EMBL/GenBank/DDBJ whole genome shotgun (WGS) entry which is preliminary data.</text>
</comment>
<evidence type="ECO:0000313" key="4">
    <source>
        <dbReference type="EMBL" id="CAD2188639.1"/>
    </source>
</evidence>
<keyword evidence="1" id="KW-0175">Coiled coil</keyword>
<dbReference type="SUPFAM" id="SSF47874">
    <property type="entry name" value="Annexin"/>
    <property type="match status" value="1"/>
</dbReference>
<feature type="region of interest" description="Disordered" evidence="2">
    <location>
        <begin position="446"/>
        <end position="482"/>
    </location>
</feature>
<reference evidence="4 5" key="1">
    <citation type="submission" date="2020-08" db="EMBL/GenBank/DDBJ databases">
        <authorList>
            <person name="Koutsovoulos G."/>
            <person name="Danchin GJ E."/>
        </authorList>
    </citation>
    <scope>NUCLEOTIDE SEQUENCE [LARGE SCALE GENOMIC DNA]</scope>
</reference>
<dbReference type="AlphaFoldDB" id="A0A6V7WNN9"/>
<dbReference type="GO" id="GO:0005509">
    <property type="term" value="F:calcium ion binding"/>
    <property type="evidence" value="ECO:0007669"/>
    <property type="project" value="InterPro"/>
</dbReference>
<name>A0A6V7WNN9_MELEN</name>
<dbReference type="EMBL" id="CAJEWN010000705">
    <property type="protein sequence ID" value="CAD2188639.1"/>
    <property type="molecule type" value="Genomic_DNA"/>
</dbReference>
<organism evidence="4 5">
    <name type="scientific">Meloidogyne enterolobii</name>
    <name type="common">Root-knot nematode worm</name>
    <name type="synonym">Meloidogyne mayaguensis</name>
    <dbReference type="NCBI Taxonomy" id="390850"/>
    <lineage>
        <taxon>Eukaryota</taxon>
        <taxon>Metazoa</taxon>
        <taxon>Ecdysozoa</taxon>
        <taxon>Nematoda</taxon>
        <taxon>Chromadorea</taxon>
        <taxon>Rhabditida</taxon>
        <taxon>Tylenchina</taxon>
        <taxon>Tylenchomorpha</taxon>
        <taxon>Tylenchoidea</taxon>
        <taxon>Meloidogynidae</taxon>
        <taxon>Meloidogyninae</taxon>
        <taxon>Meloidogyne</taxon>
    </lineage>
</organism>
<dbReference type="InterPro" id="IPR037104">
    <property type="entry name" value="Annexin_sf"/>
</dbReference>
<feature type="compositionally biased region" description="Acidic residues" evidence="2">
    <location>
        <begin position="446"/>
        <end position="480"/>
    </location>
</feature>
<evidence type="ECO:0000256" key="2">
    <source>
        <dbReference type="SAM" id="MobiDB-lite"/>
    </source>
</evidence>
<accession>A0A6V7WNN9</accession>
<dbReference type="OrthoDB" id="5905239at2759"/>
<evidence type="ECO:0000256" key="1">
    <source>
        <dbReference type="SAM" id="Coils"/>
    </source>
</evidence>
<evidence type="ECO:0000256" key="3">
    <source>
        <dbReference type="SAM" id="SignalP"/>
    </source>
</evidence>
<evidence type="ECO:0000313" key="5">
    <source>
        <dbReference type="Proteomes" id="UP000580250"/>
    </source>
</evidence>
<protein>
    <submittedName>
        <fullName evidence="4">Uncharacterized protein</fullName>
    </submittedName>
</protein>
<dbReference type="GO" id="GO:0005544">
    <property type="term" value="F:calcium-dependent phospholipid binding"/>
    <property type="evidence" value="ECO:0007669"/>
    <property type="project" value="InterPro"/>
</dbReference>
<feature type="signal peptide" evidence="3">
    <location>
        <begin position="1"/>
        <end position="21"/>
    </location>
</feature>
<feature type="coiled-coil region" evidence="1">
    <location>
        <begin position="267"/>
        <end position="294"/>
    </location>
</feature>
<keyword evidence="3" id="KW-0732">Signal</keyword>
<feature type="chain" id="PRO_5027928185" evidence="3">
    <location>
        <begin position="22"/>
        <end position="584"/>
    </location>
</feature>
<dbReference type="Proteomes" id="UP000580250">
    <property type="component" value="Unassembled WGS sequence"/>
</dbReference>